<keyword evidence="4" id="KW-1185">Reference proteome</keyword>
<evidence type="ECO:0000313" key="3">
    <source>
        <dbReference type="EMBL" id="OQO90593.1"/>
    </source>
</evidence>
<dbReference type="InterPro" id="IPR025164">
    <property type="entry name" value="Toastrack_DUF4097"/>
</dbReference>
<evidence type="ECO:0000256" key="1">
    <source>
        <dbReference type="SAM" id="MobiDB-lite"/>
    </source>
</evidence>
<name>A0A1V9A0Q6_SACPI</name>
<reference evidence="3 4" key="1">
    <citation type="submission" date="2017-02" db="EMBL/GenBank/DDBJ databases">
        <title>Draft genome of Saccharomonospora sp. 154.</title>
        <authorList>
            <person name="Alonso-Carmona G.S."/>
            <person name="De La Haba R."/>
            <person name="Vera-Gargallo B."/>
            <person name="Sandoval-Trujillo A.H."/>
            <person name="Ramirez-Duran N."/>
            <person name="Ventosa A."/>
        </authorList>
    </citation>
    <scope>NUCLEOTIDE SEQUENCE [LARGE SCALE GENOMIC DNA]</scope>
    <source>
        <strain evidence="3 4">LRS4.154</strain>
    </source>
</reference>
<dbReference type="STRING" id="1962155.B1813_13620"/>
<dbReference type="Pfam" id="PF13349">
    <property type="entry name" value="DUF4097"/>
    <property type="match status" value="2"/>
</dbReference>
<sequence length="246" mass="25080">MSRVGLGVTGAALVVVGLWVAFDWELPWAGTTVERTNTVERAVERVDLDNGSGDVVVRAVAGTEGAVVEQRLNYHGDEPGAAYTLSGTTLELHGCGADCAVEYQVTVPLGTRVEGEVSSGDVVVENAGDVSVRASSGDVRVLTTAEDGASVVSAEASSGDLSLDVDGVETVNASVKSGDIGLDLGRVGSVHAQTSSGDIEAAVPPGTYRVGGTTSSGDREIHEQARGADRVLDLTTSSGDVLVQRG</sequence>
<evidence type="ECO:0000313" key="4">
    <source>
        <dbReference type="Proteomes" id="UP000192591"/>
    </source>
</evidence>
<dbReference type="Proteomes" id="UP000192591">
    <property type="component" value="Unassembled WGS sequence"/>
</dbReference>
<feature type="domain" description="DUF4097" evidence="2">
    <location>
        <begin position="43"/>
        <end position="165"/>
    </location>
</feature>
<gene>
    <name evidence="3" type="ORF">B1813_13620</name>
</gene>
<dbReference type="AlphaFoldDB" id="A0A1V9A0Q6"/>
<feature type="domain" description="DUF4097" evidence="2">
    <location>
        <begin position="169"/>
        <end position="243"/>
    </location>
</feature>
<protein>
    <recommendedName>
        <fullName evidence="2">DUF4097 domain-containing protein</fullName>
    </recommendedName>
</protein>
<dbReference type="EMBL" id="MWIH01000006">
    <property type="protein sequence ID" value="OQO90593.1"/>
    <property type="molecule type" value="Genomic_DNA"/>
</dbReference>
<comment type="caution">
    <text evidence="3">The sequence shown here is derived from an EMBL/GenBank/DDBJ whole genome shotgun (WGS) entry which is preliminary data.</text>
</comment>
<evidence type="ECO:0000259" key="2">
    <source>
        <dbReference type="Pfam" id="PF13349"/>
    </source>
</evidence>
<feature type="region of interest" description="Disordered" evidence="1">
    <location>
        <begin position="195"/>
        <end position="218"/>
    </location>
</feature>
<organism evidence="3 4">
    <name type="scientific">Saccharomonospora piscinae</name>
    <dbReference type="NCBI Taxonomy" id="687388"/>
    <lineage>
        <taxon>Bacteria</taxon>
        <taxon>Bacillati</taxon>
        <taxon>Actinomycetota</taxon>
        <taxon>Actinomycetes</taxon>
        <taxon>Pseudonocardiales</taxon>
        <taxon>Pseudonocardiaceae</taxon>
        <taxon>Saccharomonospora</taxon>
    </lineage>
</organism>
<accession>A0A1V9A0Q6</accession>
<dbReference type="RefSeq" id="WP_081192563.1">
    <property type="nucleotide sequence ID" value="NZ_MWIH01000006.1"/>
</dbReference>
<proteinExistence type="predicted"/>